<proteinExistence type="predicted"/>
<name>A0ABQ4C279_9ACTN</name>
<organism evidence="2 3">
    <name type="scientific">Asanoa iriomotensis</name>
    <dbReference type="NCBI Taxonomy" id="234613"/>
    <lineage>
        <taxon>Bacteria</taxon>
        <taxon>Bacillati</taxon>
        <taxon>Actinomycetota</taxon>
        <taxon>Actinomycetes</taxon>
        <taxon>Micromonosporales</taxon>
        <taxon>Micromonosporaceae</taxon>
        <taxon>Asanoa</taxon>
    </lineage>
</organism>
<protein>
    <submittedName>
        <fullName evidence="2">Uncharacterized protein</fullName>
    </submittedName>
</protein>
<dbReference type="EMBL" id="BONC01000018">
    <property type="protein sequence ID" value="GIF56886.1"/>
    <property type="molecule type" value="Genomic_DNA"/>
</dbReference>
<keyword evidence="3" id="KW-1185">Reference proteome</keyword>
<dbReference type="Proteomes" id="UP000624325">
    <property type="component" value="Unassembled WGS sequence"/>
</dbReference>
<comment type="caution">
    <text evidence="2">The sequence shown here is derived from an EMBL/GenBank/DDBJ whole genome shotgun (WGS) entry which is preliminary data.</text>
</comment>
<feature type="region of interest" description="Disordered" evidence="1">
    <location>
        <begin position="28"/>
        <end position="49"/>
    </location>
</feature>
<reference evidence="2 3" key="1">
    <citation type="submission" date="2021-01" db="EMBL/GenBank/DDBJ databases">
        <title>Whole genome shotgun sequence of Asanoa iriomotensis NBRC 100142.</title>
        <authorList>
            <person name="Komaki H."/>
            <person name="Tamura T."/>
        </authorList>
    </citation>
    <scope>NUCLEOTIDE SEQUENCE [LARGE SCALE GENOMIC DNA]</scope>
    <source>
        <strain evidence="2 3">NBRC 100142</strain>
    </source>
</reference>
<gene>
    <name evidence="2" type="ORF">Air01nite_29810</name>
</gene>
<sequence>MHYHKKDTLSAETGRSLVNRTCFEADTAHSPAGIGPAGGTPSRCWRPPC</sequence>
<accession>A0ABQ4C279</accession>
<evidence type="ECO:0000313" key="2">
    <source>
        <dbReference type="EMBL" id="GIF56886.1"/>
    </source>
</evidence>
<evidence type="ECO:0000256" key="1">
    <source>
        <dbReference type="SAM" id="MobiDB-lite"/>
    </source>
</evidence>
<evidence type="ECO:0000313" key="3">
    <source>
        <dbReference type="Proteomes" id="UP000624325"/>
    </source>
</evidence>